<dbReference type="RefSeq" id="XP_029923880.1">
    <property type="nucleotide sequence ID" value="XM_030068020.1"/>
</dbReference>
<dbReference type="Proteomes" id="UP000472263">
    <property type="component" value="Chromosome 14"/>
</dbReference>
<feature type="compositionally biased region" description="Basic residues" evidence="2">
    <location>
        <begin position="160"/>
        <end position="170"/>
    </location>
</feature>
<feature type="region of interest" description="Disordered" evidence="2">
    <location>
        <begin position="127"/>
        <end position="178"/>
    </location>
</feature>
<feature type="compositionally biased region" description="Basic and acidic residues" evidence="2">
    <location>
        <begin position="146"/>
        <end position="159"/>
    </location>
</feature>
<dbReference type="InParanoid" id="A0A667X029"/>
<keyword evidence="1" id="KW-0175">Coiled coil</keyword>
<accession>A0A667X029</accession>
<dbReference type="CTD" id="80071"/>
<gene>
    <name evidence="3" type="primary">ccdc15</name>
</gene>
<keyword evidence="4" id="KW-1185">Reference proteome</keyword>
<reference evidence="3" key="1">
    <citation type="submission" date="2019-06" db="EMBL/GenBank/DDBJ databases">
        <authorList>
            <consortium name="Wellcome Sanger Institute Data Sharing"/>
        </authorList>
    </citation>
    <scope>NUCLEOTIDE SEQUENCE [LARGE SCALE GENOMIC DNA]</scope>
</reference>
<organism evidence="3 4">
    <name type="scientific">Myripristis murdjan</name>
    <name type="common">pinecone soldierfish</name>
    <dbReference type="NCBI Taxonomy" id="586833"/>
    <lineage>
        <taxon>Eukaryota</taxon>
        <taxon>Metazoa</taxon>
        <taxon>Chordata</taxon>
        <taxon>Craniata</taxon>
        <taxon>Vertebrata</taxon>
        <taxon>Euteleostomi</taxon>
        <taxon>Actinopterygii</taxon>
        <taxon>Neopterygii</taxon>
        <taxon>Teleostei</taxon>
        <taxon>Neoteleostei</taxon>
        <taxon>Acanthomorphata</taxon>
        <taxon>Holocentriformes</taxon>
        <taxon>Holocentridae</taxon>
        <taxon>Myripristis</taxon>
    </lineage>
</organism>
<proteinExistence type="predicted"/>
<evidence type="ECO:0000256" key="1">
    <source>
        <dbReference type="SAM" id="Coils"/>
    </source>
</evidence>
<dbReference type="Ensembl" id="ENSMMDT00005011440.1">
    <property type="protein sequence ID" value="ENSMMDP00005011100.1"/>
    <property type="gene ID" value="ENSMMDG00005005995.1"/>
</dbReference>
<evidence type="ECO:0000256" key="2">
    <source>
        <dbReference type="SAM" id="MobiDB-lite"/>
    </source>
</evidence>
<evidence type="ECO:0000313" key="4">
    <source>
        <dbReference type="Proteomes" id="UP000472263"/>
    </source>
</evidence>
<dbReference type="PANTHER" id="PTHR14817:SF2">
    <property type="entry name" value="COILED-COIL DOMAIN-CONTAINING PROTEIN 15"/>
    <property type="match status" value="1"/>
</dbReference>
<sequence>MLQVNPGQVFGKGTSRTKASVRQSRANPASRPGSANRVLGERNQAVAAVGAWVEGGRELEEHPAVRASLTEELQAEKRREDEEGLRRFQDTVRCRVAHQAQLSKKRQQLQKTYKQVESDRRFLQRFGDSAQRPSADDGPTPCWPCREPDVSRSHPDVRGVHRSAGRHRLKEQRCQQAGEGVTQVRHRLAACRMIPDEEMLSNLPGGKWNISAARDKPVSHMSETEQEVEEEEEVLENEEEEDGDDFPLTSQHERPVVQQDMKESPGHQNVAFHRALVHGKVLKELDQSHVDPFFSSDSRVLWPLDDQEELRRQHQSQFLKHRRLYMDIEREQVKYNKQQRQHLKRIARIKTEKERIRLEEERKLENLRQLNETRRQMEERELLILERLRIEEEERLMELEKRKLKKKEQEHTRFIEALRAKMKERLSQEKSELPPLCCCGSSFWDSHPDTCANNCIFHNNPKAYAQALHSALLTLELH</sequence>
<dbReference type="PANTHER" id="PTHR14817">
    <property type="entry name" value="COILED-COIL DOMAIN-CONTAINING PROTEIN 15"/>
    <property type="match status" value="1"/>
</dbReference>
<feature type="region of interest" description="Disordered" evidence="2">
    <location>
        <begin position="1"/>
        <end position="41"/>
    </location>
</feature>
<dbReference type="AlphaFoldDB" id="A0A667X029"/>
<dbReference type="FunCoup" id="A0A667X029">
    <property type="interactions" value="697"/>
</dbReference>
<name>A0A667X029_9TELE</name>
<reference evidence="3" key="3">
    <citation type="submission" date="2025-09" db="UniProtKB">
        <authorList>
            <consortium name="Ensembl"/>
        </authorList>
    </citation>
    <scope>IDENTIFICATION</scope>
</reference>
<dbReference type="InterPro" id="IPR037693">
    <property type="entry name" value="CCDC15"/>
</dbReference>
<reference evidence="3" key="2">
    <citation type="submission" date="2025-08" db="UniProtKB">
        <authorList>
            <consortium name="Ensembl"/>
        </authorList>
    </citation>
    <scope>IDENTIFICATION</scope>
</reference>
<feature type="compositionally biased region" description="Polar residues" evidence="2">
    <location>
        <begin position="14"/>
        <end position="27"/>
    </location>
</feature>
<dbReference type="OrthoDB" id="10007210at2759"/>
<feature type="coiled-coil region" evidence="1">
    <location>
        <begin position="350"/>
        <end position="410"/>
    </location>
</feature>
<feature type="compositionally biased region" description="Acidic residues" evidence="2">
    <location>
        <begin position="224"/>
        <end position="245"/>
    </location>
</feature>
<feature type="region of interest" description="Disordered" evidence="2">
    <location>
        <begin position="215"/>
        <end position="250"/>
    </location>
</feature>
<evidence type="ECO:0000313" key="3">
    <source>
        <dbReference type="Ensembl" id="ENSMMDP00005011100.1"/>
    </source>
</evidence>
<dbReference type="GeneTree" id="ENSGT00500000044966"/>
<dbReference type="GeneID" id="115370941"/>
<protein>
    <submittedName>
        <fullName evidence="3">Coiled-coil domain containing 15</fullName>
    </submittedName>
</protein>
<dbReference type="GO" id="GO:0005813">
    <property type="term" value="C:centrosome"/>
    <property type="evidence" value="ECO:0007669"/>
    <property type="project" value="TreeGrafter"/>
</dbReference>